<evidence type="ECO:0008006" key="13">
    <source>
        <dbReference type="Google" id="ProtNLM"/>
    </source>
</evidence>
<keyword evidence="4" id="KW-0328">Glycosyltransferase</keyword>
<sequence length="377" mass="41230">MTTEPRRASQMDGLAVVTGLFLLTRALFALVAAVVMRTSGRSLHDVISAWDVQHFEAIALHGYAEKIDQAFFPGLPMLLRVGVWFDLPLGGLGVVIGLVTSWLAAVALYRMGGWFAAAWWLAAPTAVFTTVAYTEGPFCAAAFWAWERARSRDWTSAALLGLLACSFRISGLFLVGALGLLALAQTWTDHRRGELDARRSLAGVGLAVVPALAIVGYFAHLHQLTGSWRAWLDAQQTGWARGFTSPLGALRNTLDSARPSAWPDRPRVAQVFALEVISMLVGTATSVACLARRRIPEAGWVGIQVVAFATSYWFMSVNRAVLLWFPLYLLLGQASTWRPRSAANLLVWRGVMGLVWLGSLAAGLWWAWLLYTGQWAS</sequence>
<gene>
    <name evidence="11" type="ORF">ACFP57_06680</name>
</gene>
<feature type="transmembrane region" description="Helical" evidence="10">
    <location>
        <begin position="321"/>
        <end position="339"/>
    </location>
</feature>
<feature type="transmembrane region" description="Helical" evidence="10">
    <location>
        <begin position="158"/>
        <end position="181"/>
    </location>
</feature>
<proteinExistence type="predicted"/>
<keyword evidence="3" id="KW-0337">GPI-anchor biosynthesis</keyword>
<organism evidence="11 12">
    <name type="scientific">Luteococcus sanguinis</name>
    <dbReference type="NCBI Taxonomy" id="174038"/>
    <lineage>
        <taxon>Bacteria</taxon>
        <taxon>Bacillati</taxon>
        <taxon>Actinomycetota</taxon>
        <taxon>Actinomycetes</taxon>
        <taxon>Propionibacteriales</taxon>
        <taxon>Propionibacteriaceae</taxon>
        <taxon>Luteococcus</taxon>
    </lineage>
</organism>
<evidence type="ECO:0000313" key="11">
    <source>
        <dbReference type="EMBL" id="MFC6396670.1"/>
    </source>
</evidence>
<evidence type="ECO:0000256" key="6">
    <source>
        <dbReference type="ARBA" id="ARBA00022692"/>
    </source>
</evidence>
<evidence type="ECO:0000256" key="10">
    <source>
        <dbReference type="SAM" id="Phobius"/>
    </source>
</evidence>
<evidence type="ECO:0000256" key="4">
    <source>
        <dbReference type="ARBA" id="ARBA00022676"/>
    </source>
</evidence>
<keyword evidence="5" id="KW-0808">Transferase</keyword>
<evidence type="ECO:0000256" key="7">
    <source>
        <dbReference type="ARBA" id="ARBA00022824"/>
    </source>
</evidence>
<dbReference type="PANTHER" id="PTHR12468">
    <property type="entry name" value="GPI MANNOSYLTRANSFERASE 2"/>
    <property type="match status" value="1"/>
</dbReference>
<name>A0ABW1X2C1_9ACTN</name>
<comment type="pathway">
    <text evidence="2">Glycolipid biosynthesis; glycosylphosphatidylinositol-anchor biosynthesis.</text>
</comment>
<reference evidence="12" key="1">
    <citation type="journal article" date="2019" name="Int. J. Syst. Evol. Microbiol.">
        <title>The Global Catalogue of Microorganisms (GCM) 10K type strain sequencing project: providing services to taxonomists for standard genome sequencing and annotation.</title>
        <authorList>
            <consortium name="The Broad Institute Genomics Platform"/>
            <consortium name="The Broad Institute Genome Sequencing Center for Infectious Disease"/>
            <person name="Wu L."/>
            <person name="Ma J."/>
        </authorList>
    </citation>
    <scope>NUCLEOTIDE SEQUENCE [LARGE SCALE GENOMIC DNA]</scope>
    <source>
        <strain evidence="12">CGMCC 1.15277</strain>
    </source>
</reference>
<dbReference type="EMBL" id="JBHSUA010000015">
    <property type="protein sequence ID" value="MFC6396670.1"/>
    <property type="molecule type" value="Genomic_DNA"/>
</dbReference>
<evidence type="ECO:0000313" key="12">
    <source>
        <dbReference type="Proteomes" id="UP001596266"/>
    </source>
</evidence>
<comment type="subcellular location">
    <subcellularLocation>
        <location evidence="1">Endoplasmic reticulum membrane</location>
        <topology evidence="1">Multi-pass membrane protein</topology>
    </subcellularLocation>
</comment>
<keyword evidence="7" id="KW-0256">Endoplasmic reticulum</keyword>
<evidence type="ECO:0000256" key="5">
    <source>
        <dbReference type="ARBA" id="ARBA00022679"/>
    </source>
</evidence>
<evidence type="ECO:0000256" key="9">
    <source>
        <dbReference type="ARBA" id="ARBA00023136"/>
    </source>
</evidence>
<feature type="transmembrane region" description="Helical" evidence="10">
    <location>
        <begin position="121"/>
        <end position="146"/>
    </location>
</feature>
<dbReference type="PANTHER" id="PTHR12468:SF2">
    <property type="entry name" value="GPI MANNOSYLTRANSFERASE 2"/>
    <property type="match status" value="1"/>
</dbReference>
<keyword evidence="12" id="KW-1185">Reference proteome</keyword>
<feature type="transmembrane region" description="Helical" evidence="10">
    <location>
        <begin position="201"/>
        <end position="219"/>
    </location>
</feature>
<keyword evidence="6 10" id="KW-0812">Transmembrane</keyword>
<keyword evidence="8 10" id="KW-1133">Transmembrane helix</keyword>
<keyword evidence="9 10" id="KW-0472">Membrane</keyword>
<feature type="transmembrane region" description="Helical" evidence="10">
    <location>
        <begin position="12"/>
        <end position="36"/>
    </location>
</feature>
<evidence type="ECO:0000256" key="8">
    <source>
        <dbReference type="ARBA" id="ARBA00022989"/>
    </source>
</evidence>
<dbReference type="InterPro" id="IPR007315">
    <property type="entry name" value="PIG-V/Gpi18"/>
</dbReference>
<feature type="transmembrane region" description="Helical" evidence="10">
    <location>
        <begin position="268"/>
        <end position="291"/>
    </location>
</feature>
<accession>A0ABW1X2C1</accession>
<dbReference type="Proteomes" id="UP001596266">
    <property type="component" value="Unassembled WGS sequence"/>
</dbReference>
<comment type="caution">
    <text evidence="11">The sequence shown here is derived from an EMBL/GenBank/DDBJ whole genome shotgun (WGS) entry which is preliminary data.</text>
</comment>
<evidence type="ECO:0000256" key="2">
    <source>
        <dbReference type="ARBA" id="ARBA00004687"/>
    </source>
</evidence>
<evidence type="ECO:0000256" key="1">
    <source>
        <dbReference type="ARBA" id="ARBA00004477"/>
    </source>
</evidence>
<evidence type="ECO:0000256" key="3">
    <source>
        <dbReference type="ARBA" id="ARBA00022502"/>
    </source>
</evidence>
<dbReference type="RefSeq" id="WP_343884345.1">
    <property type="nucleotide sequence ID" value="NZ_BAAAKI010000001.1"/>
</dbReference>
<feature type="transmembrane region" description="Helical" evidence="10">
    <location>
        <begin position="298"/>
        <end position="315"/>
    </location>
</feature>
<feature type="transmembrane region" description="Helical" evidence="10">
    <location>
        <begin position="87"/>
        <end position="109"/>
    </location>
</feature>
<feature type="transmembrane region" description="Helical" evidence="10">
    <location>
        <begin position="346"/>
        <end position="368"/>
    </location>
</feature>
<protein>
    <recommendedName>
        <fullName evidence="13">Glycosyltransferase RgtA/B/C/D-like domain-containing protein</fullName>
    </recommendedName>
</protein>